<dbReference type="RefSeq" id="XP_064660911.1">
    <property type="nucleotide sequence ID" value="XM_064800960.1"/>
</dbReference>
<dbReference type="GeneID" id="89925050"/>
<feature type="compositionally biased region" description="Acidic residues" evidence="1">
    <location>
        <begin position="203"/>
        <end position="216"/>
    </location>
</feature>
<accession>A0AAV9PIM1</accession>
<protein>
    <submittedName>
        <fullName evidence="2">Uncharacterized protein</fullName>
    </submittedName>
</protein>
<reference evidence="2 3" key="1">
    <citation type="submission" date="2023-08" db="EMBL/GenBank/DDBJ databases">
        <title>Black Yeasts Isolated from many extreme environments.</title>
        <authorList>
            <person name="Coleine C."/>
            <person name="Stajich J.E."/>
            <person name="Selbmann L."/>
        </authorList>
    </citation>
    <scope>NUCLEOTIDE SEQUENCE [LARGE SCALE GENOMIC DNA]</scope>
    <source>
        <strain evidence="2 3">CCFEE 5935</strain>
    </source>
</reference>
<feature type="compositionally biased region" description="Basic residues" evidence="1">
    <location>
        <begin position="148"/>
        <end position="157"/>
    </location>
</feature>
<organism evidence="2 3">
    <name type="scientific">Saxophila tyrrhenica</name>
    <dbReference type="NCBI Taxonomy" id="1690608"/>
    <lineage>
        <taxon>Eukaryota</taxon>
        <taxon>Fungi</taxon>
        <taxon>Dikarya</taxon>
        <taxon>Ascomycota</taxon>
        <taxon>Pezizomycotina</taxon>
        <taxon>Dothideomycetes</taxon>
        <taxon>Dothideomycetidae</taxon>
        <taxon>Mycosphaerellales</taxon>
        <taxon>Extremaceae</taxon>
        <taxon>Saxophila</taxon>
    </lineage>
</organism>
<evidence type="ECO:0000313" key="3">
    <source>
        <dbReference type="Proteomes" id="UP001337655"/>
    </source>
</evidence>
<comment type="caution">
    <text evidence="2">The sequence shown here is derived from an EMBL/GenBank/DDBJ whole genome shotgun (WGS) entry which is preliminary data.</text>
</comment>
<dbReference type="EMBL" id="JAVRRT010000005">
    <property type="protein sequence ID" value="KAK5172067.1"/>
    <property type="molecule type" value="Genomic_DNA"/>
</dbReference>
<dbReference type="Proteomes" id="UP001337655">
    <property type="component" value="Unassembled WGS sequence"/>
</dbReference>
<keyword evidence="3" id="KW-1185">Reference proteome</keyword>
<dbReference type="AlphaFoldDB" id="A0AAV9PIM1"/>
<feature type="region of interest" description="Disordered" evidence="1">
    <location>
        <begin position="148"/>
        <end position="216"/>
    </location>
</feature>
<feature type="compositionally biased region" description="Basic residues" evidence="1">
    <location>
        <begin position="67"/>
        <end position="84"/>
    </location>
</feature>
<name>A0AAV9PIM1_9PEZI</name>
<feature type="region of interest" description="Disordered" evidence="1">
    <location>
        <begin position="1"/>
        <end position="21"/>
    </location>
</feature>
<evidence type="ECO:0000256" key="1">
    <source>
        <dbReference type="SAM" id="MobiDB-lite"/>
    </source>
</evidence>
<feature type="compositionally biased region" description="Basic and acidic residues" evidence="1">
    <location>
        <begin position="158"/>
        <end position="179"/>
    </location>
</feature>
<proteinExistence type="predicted"/>
<sequence>MAPRIRRLDRPSANKFDPAEQYRAEIEERTAAGETCEQIAAALRAQGTPITNKTISRRRVQWGLRQRPPHKYAGMKHPKARPKSGARNANEQSARKEDIAARTQRGETAEQIADALTAQGVQLKRGSSTILRLQTYWGLIPFDDDRARGRHATKKRGDRKEVREVQKASQREREKEANRAQRSGNLHYPADCSFGPKKRANGELDDGEEFDDEGDDGAFSPDAGFVGSVGEVFGEPQPNDVAQPMQDRVSVAAEIMSVDFLVDLATSTLGAANNLKAMLLAYQTRVPAAGSTTGLPPTLEDLLTARRKVREAAAVMHDLAVDPAGE</sequence>
<gene>
    <name evidence="2" type="ORF">LTR77_003704</name>
</gene>
<evidence type="ECO:0000313" key="2">
    <source>
        <dbReference type="EMBL" id="KAK5172067.1"/>
    </source>
</evidence>
<feature type="compositionally biased region" description="Basic and acidic residues" evidence="1">
    <location>
        <begin position="93"/>
        <end position="104"/>
    </location>
</feature>
<feature type="region of interest" description="Disordered" evidence="1">
    <location>
        <begin position="62"/>
        <end position="104"/>
    </location>
</feature>